<accession>A0ABQ5ITG2</accession>
<feature type="compositionally biased region" description="Low complexity" evidence="1">
    <location>
        <begin position="38"/>
        <end position="56"/>
    </location>
</feature>
<name>A0ABQ5ITG2_9ASTR</name>
<reference evidence="2" key="2">
    <citation type="submission" date="2022-01" db="EMBL/GenBank/DDBJ databases">
        <authorList>
            <person name="Yamashiro T."/>
            <person name="Shiraishi A."/>
            <person name="Satake H."/>
            <person name="Nakayama K."/>
        </authorList>
    </citation>
    <scope>NUCLEOTIDE SEQUENCE</scope>
</reference>
<protein>
    <submittedName>
        <fullName evidence="2">Uncharacterized protein</fullName>
    </submittedName>
</protein>
<comment type="caution">
    <text evidence="2">The sequence shown here is derived from an EMBL/GenBank/DDBJ whole genome shotgun (WGS) entry which is preliminary data.</text>
</comment>
<proteinExistence type="predicted"/>
<evidence type="ECO:0000313" key="2">
    <source>
        <dbReference type="EMBL" id="GJU02249.1"/>
    </source>
</evidence>
<reference evidence="2" key="1">
    <citation type="journal article" date="2022" name="Int. J. Mol. Sci.">
        <title>Draft Genome of Tanacetum Coccineum: Genomic Comparison of Closely Related Tanacetum-Family Plants.</title>
        <authorList>
            <person name="Yamashiro T."/>
            <person name="Shiraishi A."/>
            <person name="Nakayama K."/>
            <person name="Satake H."/>
        </authorList>
    </citation>
    <scope>NUCLEOTIDE SEQUENCE</scope>
</reference>
<sequence length="113" mass="12045">MFDDYFKPDTVDRSVPPAPATQVLVNPIDPSVSISIDQDAPSGSHSPSSSDHQSSSIHDGVAAENSFEVNPITPAHNEPFVNTFAPDPSSEASSSEDFTIAESNQSTQPHEHL</sequence>
<organism evidence="2 3">
    <name type="scientific">Tanacetum coccineum</name>
    <dbReference type="NCBI Taxonomy" id="301880"/>
    <lineage>
        <taxon>Eukaryota</taxon>
        <taxon>Viridiplantae</taxon>
        <taxon>Streptophyta</taxon>
        <taxon>Embryophyta</taxon>
        <taxon>Tracheophyta</taxon>
        <taxon>Spermatophyta</taxon>
        <taxon>Magnoliopsida</taxon>
        <taxon>eudicotyledons</taxon>
        <taxon>Gunneridae</taxon>
        <taxon>Pentapetalae</taxon>
        <taxon>asterids</taxon>
        <taxon>campanulids</taxon>
        <taxon>Asterales</taxon>
        <taxon>Asteraceae</taxon>
        <taxon>Asteroideae</taxon>
        <taxon>Anthemideae</taxon>
        <taxon>Anthemidinae</taxon>
        <taxon>Tanacetum</taxon>
    </lineage>
</organism>
<evidence type="ECO:0000313" key="3">
    <source>
        <dbReference type="Proteomes" id="UP001151760"/>
    </source>
</evidence>
<feature type="compositionally biased region" description="Basic and acidic residues" evidence="1">
    <location>
        <begin position="1"/>
        <end position="12"/>
    </location>
</feature>
<dbReference type="Proteomes" id="UP001151760">
    <property type="component" value="Unassembled WGS sequence"/>
</dbReference>
<evidence type="ECO:0000256" key="1">
    <source>
        <dbReference type="SAM" id="MobiDB-lite"/>
    </source>
</evidence>
<dbReference type="EMBL" id="BQNB010021040">
    <property type="protein sequence ID" value="GJU02249.1"/>
    <property type="molecule type" value="Genomic_DNA"/>
</dbReference>
<feature type="compositionally biased region" description="Low complexity" evidence="1">
    <location>
        <begin position="84"/>
        <end position="98"/>
    </location>
</feature>
<keyword evidence="3" id="KW-1185">Reference proteome</keyword>
<gene>
    <name evidence="2" type="ORF">Tco_1112587</name>
</gene>
<feature type="region of interest" description="Disordered" evidence="1">
    <location>
        <begin position="1"/>
        <end position="113"/>
    </location>
</feature>
<feature type="compositionally biased region" description="Polar residues" evidence="1">
    <location>
        <begin position="101"/>
        <end position="113"/>
    </location>
</feature>